<name>A0ABX1DN32_9HYPH</name>
<evidence type="ECO:0000313" key="1">
    <source>
        <dbReference type="EMBL" id="NKC04365.1"/>
    </source>
</evidence>
<evidence type="ECO:0000313" key="2">
    <source>
        <dbReference type="Proteomes" id="UP000704467"/>
    </source>
</evidence>
<organism evidence="1 2">
    <name type="scientific">Brucella haematophila</name>
    <dbReference type="NCBI Taxonomy" id="419474"/>
    <lineage>
        <taxon>Bacteria</taxon>
        <taxon>Pseudomonadati</taxon>
        <taxon>Pseudomonadota</taxon>
        <taxon>Alphaproteobacteria</taxon>
        <taxon>Hyphomicrobiales</taxon>
        <taxon>Brucellaceae</taxon>
        <taxon>Brucella/Ochrobactrum group</taxon>
        <taxon>Brucella</taxon>
    </lineage>
</organism>
<dbReference type="Proteomes" id="UP000704467">
    <property type="component" value="Unassembled WGS sequence"/>
</dbReference>
<reference evidence="1 2" key="1">
    <citation type="submission" date="2020-03" db="EMBL/GenBank/DDBJ databases">
        <title>Whole genome sequencing of clinical and environmental type strains of Ochrobactrum.</title>
        <authorList>
            <person name="Dharne M."/>
        </authorList>
    </citation>
    <scope>NUCLEOTIDE SEQUENCE [LARGE SCALE GENOMIC DNA]</scope>
    <source>
        <strain evidence="1 2">CIP 109452</strain>
    </source>
</reference>
<comment type="caution">
    <text evidence="1">The sequence shown here is derived from an EMBL/GenBank/DDBJ whole genome shotgun (WGS) entry which is preliminary data.</text>
</comment>
<dbReference type="RefSeq" id="WP_138786874.1">
    <property type="nucleotide sequence ID" value="NZ_JBHEEQ010000017.1"/>
</dbReference>
<proteinExistence type="predicted"/>
<protein>
    <submittedName>
        <fullName evidence="1">Uncharacterized protein</fullName>
    </submittedName>
</protein>
<accession>A0ABX1DN32</accession>
<gene>
    <name evidence="1" type="ORF">HED55_17345</name>
</gene>
<keyword evidence="2" id="KW-1185">Reference proteome</keyword>
<dbReference type="EMBL" id="JAAVLN010000002">
    <property type="protein sequence ID" value="NKC04365.1"/>
    <property type="molecule type" value="Genomic_DNA"/>
</dbReference>
<sequence>MVATADQQVGLFVRFDGSADQHREARIICLARYGVRPAIGLPATPDTPAPAQVRRSLARKHPAGSIRLGLEGQDEKTAAKATGAASPIPARRRTAAIAVFPQFPETGAPFASSIGMV</sequence>